<evidence type="ECO:0000259" key="5">
    <source>
        <dbReference type="SMART" id="SM00382"/>
    </source>
</evidence>
<comment type="similarity">
    <text evidence="1">Belongs to the AAA ATPase family.</text>
</comment>
<dbReference type="AlphaFoldDB" id="A0A7W4UHP3"/>
<feature type="region of interest" description="Disordered" evidence="4">
    <location>
        <begin position="1"/>
        <end position="25"/>
    </location>
</feature>
<dbReference type="GO" id="GO:0005524">
    <property type="term" value="F:ATP binding"/>
    <property type="evidence" value="ECO:0007669"/>
    <property type="project" value="UniProtKB-KW"/>
</dbReference>
<dbReference type="InterPro" id="IPR027417">
    <property type="entry name" value="P-loop_NTPase"/>
</dbReference>
<evidence type="ECO:0000313" key="6">
    <source>
        <dbReference type="EMBL" id="MBB2924034.1"/>
    </source>
</evidence>
<dbReference type="RefSeq" id="WP_183296830.1">
    <property type="nucleotide sequence ID" value="NZ_JACHVX010000004.1"/>
</dbReference>
<feature type="region of interest" description="Disordered" evidence="4">
    <location>
        <begin position="72"/>
        <end position="96"/>
    </location>
</feature>
<dbReference type="GO" id="GO:0016887">
    <property type="term" value="F:ATP hydrolysis activity"/>
    <property type="evidence" value="ECO:0007669"/>
    <property type="project" value="InterPro"/>
</dbReference>
<comment type="caution">
    <text evidence="6">The sequence shown here is derived from an EMBL/GenBank/DDBJ whole genome shotgun (WGS) entry which is preliminary data.</text>
</comment>
<evidence type="ECO:0000313" key="7">
    <source>
        <dbReference type="Proteomes" id="UP000518206"/>
    </source>
</evidence>
<dbReference type="InterPro" id="IPR003959">
    <property type="entry name" value="ATPase_AAA_core"/>
</dbReference>
<evidence type="ECO:0000256" key="4">
    <source>
        <dbReference type="SAM" id="MobiDB-lite"/>
    </source>
</evidence>
<dbReference type="SUPFAM" id="SSF52540">
    <property type="entry name" value="P-loop containing nucleoside triphosphate hydrolases"/>
    <property type="match status" value="1"/>
</dbReference>
<dbReference type="PANTHER" id="PTHR23073">
    <property type="entry name" value="26S PROTEASOME REGULATORY SUBUNIT"/>
    <property type="match status" value="1"/>
</dbReference>
<reference evidence="6 7" key="1">
    <citation type="submission" date="2020-08" db="EMBL/GenBank/DDBJ databases">
        <title>The Agave Microbiome: Exploring the role of microbial communities in plant adaptations to desert environments.</title>
        <authorList>
            <person name="Partida-Martinez L.P."/>
        </authorList>
    </citation>
    <scope>NUCLEOTIDE SEQUENCE [LARGE SCALE GENOMIC DNA]</scope>
    <source>
        <strain evidence="6 7">RAS26</strain>
    </source>
</reference>
<dbReference type="Gene3D" id="3.40.50.300">
    <property type="entry name" value="P-loop containing nucleotide triphosphate hydrolases"/>
    <property type="match status" value="1"/>
</dbReference>
<name>A0A7W4UHP3_9CELL</name>
<feature type="compositionally biased region" description="Basic and acidic residues" evidence="4">
    <location>
        <begin position="87"/>
        <end position="96"/>
    </location>
</feature>
<sequence length="738" mass="78495">MGEHGHGAAGQHGQHGQHGQRGDASLAHLLGRAATVEERVRDLVARRRAVDPQPDDPFRGLYLSDDAVDRLLAGPRPGPAPGPAADARTDAVERAADEAERAGDRLRLRGLVRRFGLSALDVELLLVALVCDLDARFEQLFGYLNDDVTRRRPATAVALELCGADLASAHARARLTHGPLVAGGLLVVEDPDRPFPGRALRVPDRVVEHLLGDDAPDAALAPVLVVPPDVRWGEAGPLARALDRGVTLTYLREGSTGSARVLAVQALRSLGRDAVVVDLHALAAEPDAHALARSAAREARLRGAGLVAGPVEAVAGRPRLLAALVCEPEPLLLVGRGAWDPGWTTHPPLLLTVPASTTDERSTMWLRALGGGTQPTEGADRTEDVGGFGPGRGAGVGRHEAAAGIDDATVEAATLQFRLRPEQVARAAASALAQARVEPDGQVTAEHLRAGARAENGSALDGLARRIEPAVGWADLVLPRAPLVALREVALRARHRERVLGDWSMRPGGGRGHGVAALFAGDSGTGKTMSAEVVAHELGLDLYVVDLATVVDKYIGETEKNLERIFGAAAEVNGVLLFDEADAIFGRRSEVRDSHDRYANIESAYLLQRMESFDGLAILATNLRANIDEAFTRRLDVLVDFPLPDAEHRRALWDRCLGTLVPRDPDVDLDFVAGAFELAGGAIRSSAVTAAYLAADDGGTVRMTHVISAVEHEYRKLGRLCLPGEFGRYWSMLQPTGA</sequence>
<keyword evidence="2" id="KW-0547">Nucleotide-binding</keyword>
<evidence type="ECO:0000256" key="1">
    <source>
        <dbReference type="ARBA" id="ARBA00006914"/>
    </source>
</evidence>
<accession>A0A7W4UHP3</accession>
<protein>
    <recommendedName>
        <fullName evidence="5">AAA+ ATPase domain-containing protein</fullName>
    </recommendedName>
</protein>
<keyword evidence="3" id="KW-0067">ATP-binding</keyword>
<dbReference type="Pfam" id="PF00004">
    <property type="entry name" value="AAA"/>
    <property type="match status" value="1"/>
</dbReference>
<dbReference type="Proteomes" id="UP000518206">
    <property type="component" value="Unassembled WGS sequence"/>
</dbReference>
<evidence type="ECO:0000256" key="2">
    <source>
        <dbReference type="ARBA" id="ARBA00022741"/>
    </source>
</evidence>
<dbReference type="Pfam" id="PF22977">
    <property type="entry name" value="WHD"/>
    <property type="match status" value="1"/>
</dbReference>
<reference evidence="6 7" key="2">
    <citation type="submission" date="2020-08" db="EMBL/GenBank/DDBJ databases">
        <authorList>
            <person name="Partida-Martinez L."/>
            <person name="Huntemann M."/>
            <person name="Clum A."/>
            <person name="Wang J."/>
            <person name="Palaniappan K."/>
            <person name="Ritter S."/>
            <person name="Chen I.-M."/>
            <person name="Stamatis D."/>
            <person name="Reddy T."/>
            <person name="O'Malley R."/>
            <person name="Daum C."/>
            <person name="Shapiro N."/>
            <person name="Ivanova N."/>
            <person name="Kyrpides N."/>
            <person name="Woyke T."/>
        </authorList>
    </citation>
    <scope>NUCLEOTIDE SEQUENCE [LARGE SCALE GENOMIC DNA]</scope>
    <source>
        <strain evidence="6 7">RAS26</strain>
    </source>
</reference>
<dbReference type="InterPro" id="IPR003593">
    <property type="entry name" value="AAA+_ATPase"/>
</dbReference>
<proteinExistence type="inferred from homology"/>
<evidence type="ECO:0000256" key="3">
    <source>
        <dbReference type="ARBA" id="ARBA00022840"/>
    </source>
</evidence>
<dbReference type="InterPro" id="IPR054472">
    <property type="entry name" value="WHD"/>
</dbReference>
<dbReference type="InterPro" id="IPR050221">
    <property type="entry name" value="26S_Proteasome_ATPase"/>
</dbReference>
<organism evidence="6 7">
    <name type="scientific">Cellulomonas cellasea</name>
    <dbReference type="NCBI Taxonomy" id="43670"/>
    <lineage>
        <taxon>Bacteria</taxon>
        <taxon>Bacillati</taxon>
        <taxon>Actinomycetota</taxon>
        <taxon>Actinomycetes</taxon>
        <taxon>Micrococcales</taxon>
        <taxon>Cellulomonadaceae</taxon>
        <taxon>Cellulomonas</taxon>
    </lineage>
</organism>
<feature type="domain" description="AAA+ ATPase" evidence="5">
    <location>
        <begin position="513"/>
        <end position="645"/>
    </location>
</feature>
<dbReference type="SMART" id="SM00382">
    <property type="entry name" value="AAA"/>
    <property type="match status" value="1"/>
</dbReference>
<gene>
    <name evidence="6" type="ORF">FHR80_002962</name>
</gene>
<dbReference type="CDD" id="cd19481">
    <property type="entry name" value="RecA-like_protease"/>
    <property type="match status" value="1"/>
</dbReference>
<dbReference type="EMBL" id="JACHVX010000004">
    <property type="protein sequence ID" value="MBB2924034.1"/>
    <property type="molecule type" value="Genomic_DNA"/>
</dbReference>